<dbReference type="STRING" id="28892.Metli_0656"/>
<dbReference type="Pfam" id="PF04402">
    <property type="entry name" value="SIMPL"/>
    <property type="match status" value="1"/>
</dbReference>
<proteinExistence type="predicted"/>
<dbReference type="Gene3D" id="3.30.70.2970">
    <property type="entry name" value="Protein of unknown function (DUF541), domain 2"/>
    <property type="match status" value="1"/>
</dbReference>
<protein>
    <recommendedName>
        <fullName evidence="3">Outer membrane protein</fullName>
    </recommendedName>
</protein>
<dbReference type="InterPro" id="IPR052022">
    <property type="entry name" value="26kDa_periplasmic_antigen"/>
</dbReference>
<dbReference type="PANTHER" id="PTHR34387:SF2">
    <property type="entry name" value="SLR1258 PROTEIN"/>
    <property type="match status" value="1"/>
</dbReference>
<dbReference type="AlphaFoldDB" id="J1ANY9"/>
<dbReference type="GO" id="GO:0006974">
    <property type="term" value="P:DNA damage response"/>
    <property type="evidence" value="ECO:0007669"/>
    <property type="project" value="TreeGrafter"/>
</dbReference>
<name>J1ANY9_9EURY</name>
<organism evidence="1 2">
    <name type="scientific">Methanofollis liminatans DSM 4140</name>
    <dbReference type="NCBI Taxonomy" id="28892"/>
    <lineage>
        <taxon>Archaea</taxon>
        <taxon>Methanobacteriati</taxon>
        <taxon>Methanobacteriota</taxon>
        <taxon>Stenosarchaea group</taxon>
        <taxon>Methanomicrobia</taxon>
        <taxon>Methanomicrobiales</taxon>
        <taxon>Methanomicrobiaceae</taxon>
        <taxon>Methanofollis</taxon>
    </lineage>
</organism>
<dbReference type="Proteomes" id="UP000005095">
    <property type="component" value="Chromosome"/>
</dbReference>
<dbReference type="HOGENOM" id="CLU_080344_1_1_2"/>
<gene>
    <name evidence="1" type="ORF">Metli_0656</name>
</gene>
<evidence type="ECO:0008006" key="3">
    <source>
        <dbReference type="Google" id="ProtNLM"/>
    </source>
</evidence>
<dbReference type="EMBL" id="CM001555">
    <property type="protein sequence ID" value="EJG06623.1"/>
    <property type="molecule type" value="Genomic_DNA"/>
</dbReference>
<accession>J1ANY9</accession>
<sequence length="245" mass="25891">MITMRTRTLILCAALMVLLAAGVWSASAATDTTDERLIHASGTGEITTTPDRAVISFAVETQDADPKVAQAVNAQIMDTVNSALKAAGIAAEDMKTTGYNIWAETSEGDRPFGGQKTIYHVTNTLQVTLVDVTRAGEIIDIAVSNGANRVNSLYFTLSPEKEQQFRSEALTRAVGQARTDADVVAAAAGVTITGVKDISIGSTYVPMYTSYLKADAMEMGGAARTPIESGEVKVTASVSITYLCR</sequence>
<evidence type="ECO:0000313" key="1">
    <source>
        <dbReference type="EMBL" id="EJG06623.1"/>
    </source>
</evidence>
<evidence type="ECO:0000313" key="2">
    <source>
        <dbReference type="Proteomes" id="UP000005095"/>
    </source>
</evidence>
<reference evidence="1 2" key="1">
    <citation type="submission" date="2011-08" db="EMBL/GenBank/DDBJ databases">
        <title>The complete genome of Methanofollis liminatans DSM 4140.</title>
        <authorList>
            <consortium name="US DOE Joint Genome Institute (JGI-PGF)"/>
            <person name="Lucas S."/>
            <person name="Han J."/>
            <person name="Lapidus A."/>
            <person name="Bruce D."/>
            <person name="Goodwin L."/>
            <person name="Pitluck S."/>
            <person name="Peters L."/>
            <person name="Kyrpides N."/>
            <person name="Mavromatis K."/>
            <person name="Ivanova N."/>
            <person name="Mikhailova N."/>
            <person name="Lu M."/>
            <person name="Detter J.C."/>
            <person name="Tapia R."/>
            <person name="Han C."/>
            <person name="Land M."/>
            <person name="Hauser L."/>
            <person name="Markowitz V."/>
            <person name="Cheng J.-F."/>
            <person name="Hugenholtz P."/>
            <person name="Woyke T."/>
            <person name="Wu D."/>
            <person name="Spring S."/>
            <person name="Schuler E."/>
            <person name="Brambilla E."/>
            <person name="Klenk H.-P."/>
            <person name="Eisen J.A."/>
        </authorList>
    </citation>
    <scope>NUCLEOTIDE SEQUENCE [LARGE SCALE GENOMIC DNA]</scope>
    <source>
        <strain evidence="1 2">DSM 4140</strain>
    </source>
</reference>
<dbReference type="PATRIC" id="fig|28892.9.peg.697"/>
<keyword evidence="2" id="KW-1185">Reference proteome</keyword>
<dbReference type="Gene3D" id="3.30.110.170">
    <property type="entry name" value="Protein of unknown function (DUF541), domain 1"/>
    <property type="match status" value="1"/>
</dbReference>
<dbReference type="InterPro" id="IPR007497">
    <property type="entry name" value="SIMPL/DUF541"/>
</dbReference>
<dbReference type="PANTHER" id="PTHR34387">
    <property type="entry name" value="SLR1258 PROTEIN"/>
    <property type="match status" value="1"/>
</dbReference>